<sequence length="116" mass="13220">MKNISKVLSLDRYTYYLKHLEIINVFLPVKMTSKEQEVIASFMSFEGDLKEAPFSSLGRKLVRERVGINSAGGLGNYIDSLKKKGFILSDMTINPVIVPSDKEQVYQFKIIVKEDE</sequence>
<organism evidence="1">
    <name type="scientific">Podoviridae sp. ctQyH19</name>
    <dbReference type="NCBI Taxonomy" id="2825249"/>
    <lineage>
        <taxon>Viruses</taxon>
        <taxon>Duplodnaviria</taxon>
        <taxon>Heunggongvirae</taxon>
        <taxon>Uroviricota</taxon>
        <taxon>Caudoviricetes</taxon>
    </lineage>
</organism>
<proteinExistence type="predicted"/>
<protein>
    <submittedName>
        <fullName evidence="1">Chromosome replication initiation protein</fullName>
    </submittedName>
</protein>
<dbReference type="EMBL" id="BK016121">
    <property type="protein sequence ID" value="DAF96787.1"/>
    <property type="molecule type" value="Genomic_DNA"/>
</dbReference>
<accession>A0A8S5UQS0</accession>
<name>A0A8S5UQS0_9CAUD</name>
<evidence type="ECO:0000313" key="1">
    <source>
        <dbReference type="EMBL" id="DAF96787.1"/>
    </source>
</evidence>
<reference evidence="1" key="1">
    <citation type="journal article" date="2021" name="Proc. Natl. Acad. Sci. U.S.A.">
        <title>A Catalog of Tens of Thousands of Viruses from Human Metagenomes Reveals Hidden Associations with Chronic Diseases.</title>
        <authorList>
            <person name="Tisza M.J."/>
            <person name="Buck C.B."/>
        </authorList>
    </citation>
    <scope>NUCLEOTIDE SEQUENCE</scope>
    <source>
        <strain evidence="1">CtQyH19</strain>
    </source>
</reference>